<dbReference type="Proteomes" id="UP001221142">
    <property type="component" value="Unassembled WGS sequence"/>
</dbReference>
<dbReference type="InterPro" id="IPR036389">
    <property type="entry name" value="RNase_III_sf"/>
</dbReference>
<accession>A0AAD7FP89</accession>
<dbReference type="AlphaFoldDB" id="A0AAD7FP89"/>
<organism evidence="1 2">
    <name type="scientific">Roridomyces roridus</name>
    <dbReference type="NCBI Taxonomy" id="1738132"/>
    <lineage>
        <taxon>Eukaryota</taxon>
        <taxon>Fungi</taxon>
        <taxon>Dikarya</taxon>
        <taxon>Basidiomycota</taxon>
        <taxon>Agaricomycotina</taxon>
        <taxon>Agaricomycetes</taxon>
        <taxon>Agaricomycetidae</taxon>
        <taxon>Agaricales</taxon>
        <taxon>Marasmiineae</taxon>
        <taxon>Mycenaceae</taxon>
        <taxon>Roridomyces</taxon>
    </lineage>
</organism>
<proteinExistence type="predicted"/>
<dbReference type="GO" id="GO:0004525">
    <property type="term" value="F:ribonuclease III activity"/>
    <property type="evidence" value="ECO:0007669"/>
    <property type="project" value="InterPro"/>
</dbReference>
<dbReference type="EMBL" id="JARKIF010000009">
    <property type="protein sequence ID" value="KAJ7630447.1"/>
    <property type="molecule type" value="Genomic_DNA"/>
</dbReference>
<evidence type="ECO:0000313" key="1">
    <source>
        <dbReference type="EMBL" id="KAJ7630447.1"/>
    </source>
</evidence>
<name>A0AAD7FP89_9AGAR</name>
<dbReference type="SUPFAM" id="SSF69065">
    <property type="entry name" value="RNase III domain-like"/>
    <property type="match status" value="2"/>
</dbReference>
<gene>
    <name evidence="1" type="ORF">FB45DRAFT_1003556</name>
</gene>
<evidence type="ECO:0008006" key="3">
    <source>
        <dbReference type="Google" id="ProtNLM"/>
    </source>
</evidence>
<sequence>MSATQRGSRKLRTGDFDYFLLNPIPCRVKVLDGSPANVLLAQLDRYPNWPPLKTMCPSFSPTYPPKPLEPFSLQELRTIYTTGENATLEWLGDAMIGAAVHLCVHRFTRDPDSRLLRTPEVTAYMSSEAFLAHIALLYGLHLHDFRPRQYCNIGVMPSMVRMCDVFESYVGAGALRWGFEPTLRWLDALFRPWVAHLSTTETIAPKVTKTLRKDYEDWINKDPAGLISPLKPIVVENASETEITLASTSLVGRRRLLLEGLPTWPVIAISAVVLPRDYPPSLPSFRLAHVEPLSHAMTDVFCRVHFGEEIGCNMGYRMVGERLYQLVLTKVAIARLSSATPAELDEARMECMNPQLRARLALVLGLHNQIRVLCRTEDESKATSVVCCDALYALAAVFYLHLGWDVFVTWFEELLSPWVIAAGNETLRIDPAAESRRQTRLAQQQASIVSQGERRAKAIRRNRYSNIVPKQRQHLHSSSATVPRRGGLLVPV</sequence>
<evidence type="ECO:0000313" key="2">
    <source>
        <dbReference type="Proteomes" id="UP001221142"/>
    </source>
</evidence>
<protein>
    <recommendedName>
        <fullName evidence="3">RNase III domain-containing protein</fullName>
    </recommendedName>
</protein>
<keyword evidence="2" id="KW-1185">Reference proteome</keyword>
<reference evidence="1" key="1">
    <citation type="submission" date="2023-03" db="EMBL/GenBank/DDBJ databases">
        <title>Massive genome expansion in bonnet fungi (Mycena s.s.) driven by repeated elements and novel gene families across ecological guilds.</title>
        <authorList>
            <consortium name="Lawrence Berkeley National Laboratory"/>
            <person name="Harder C.B."/>
            <person name="Miyauchi S."/>
            <person name="Viragh M."/>
            <person name="Kuo A."/>
            <person name="Thoen E."/>
            <person name="Andreopoulos B."/>
            <person name="Lu D."/>
            <person name="Skrede I."/>
            <person name="Drula E."/>
            <person name="Henrissat B."/>
            <person name="Morin E."/>
            <person name="Kohler A."/>
            <person name="Barry K."/>
            <person name="LaButti K."/>
            <person name="Morin E."/>
            <person name="Salamov A."/>
            <person name="Lipzen A."/>
            <person name="Mereny Z."/>
            <person name="Hegedus B."/>
            <person name="Baldrian P."/>
            <person name="Stursova M."/>
            <person name="Weitz H."/>
            <person name="Taylor A."/>
            <person name="Grigoriev I.V."/>
            <person name="Nagy L.G."/>
            <person name="Martin F."/>
            <person name="Kauserud H."/>
        </authorList>
    </citation>
    <scope>NUCLEOTIDE SEQUENCE</scope>
    <source>
        <strain evidence="1">9284</strain>
    </source>
</reference>
<dbReference type="Gene3D" id="1.10.1520.10">
    <property type="entry name" value="Ribonuclease III domain"/>
    <property type="match status" value="2"/>
</dbReference>
<dbReference type="GO" id="GO:0006396">
    <property type="term" value="P:RNA processing"/>
    <property type="evidence" value="ECO:0007669"/>
    <property type="project" value="InterPro"/>
</dbReference>
<comment type="caution">
    <text evidence="1">The sequence shown here is derived from an EMBL/GenBank/DDBJ whole genome shotgun (WGS) entry which is preliminary data.</text>
</comment>